<dbReference type="OrthoDB" id="3244156at2759"/>
<dbReference type="Proteomes" id="UP000076532">
    <property type="component" value="Unassembled WGS sequence"/>
</dbReference>
<accession>A0A166DR37</accession>
<evidence type="ECO:0000313" key="2">
    <source>
        <dbReference type="EMBL" id="KZP14984.1"/>
    </source>
</evidence>
<evidence type="ECO:0000256" key="1">
    <source>
        <dbReference type="SAM" id="MobiDB-lite"/>
    </source>
</evidence>
<name>A0A166DR37_9AGAM</name>
<organism evidence="2 3">
    <name type="scientific">Athelia psychrophila</name>
    <dbReference type="NCBI Taxonomy" id="1759441"/>
    <lineage>
        <taxon>Eukaryota</taxon>
        <taxon>Fungi</taxon>
        <taxon>Dikarya</taxon>
        <taxon>Basidiomycota</taxon>
        <taxon>Agaricomycotina</taxon>
        <taxon>Agaricomycetes</taxon>
        <taxon>Agaricomycetidae</taxon>
        <taxon>Atheliales</taxon>
        <taxon>Atheliaceae</taxon>
        <taxon>Athelia</taxon>
    </lineage>
</organism>
<sequence>MSDAGATGMPANGFDEFRTPSMGMPQPAFDAEPDFDPPPPIRGDIHHDEVYTQHRDRARDRDRDVTWITTGSRLPSQYQRSHGQTSPYGHQPPSPYGHQYPSQYNMPPPPPAMYPAGPYIPQPPSGPYRPQPPVQYQGQYPQNAQAGPSRPLPTPIHDQYPIGTIPSEDLDEEYMAVGPDDYEEYAADPAVHGDDEVEEDMVPVLQPVFPIEKKKSGFVGGFVNGLRKLPRAITWQRKKGPQRVETLPVYQSDPNLPVVGVEDGAPVLYTEHIDMPAPINEAPSRAGSFTSHHSGPAQRDTEYSYNDGRSHAPPSTNNQSIGGPPAANPSSNDHGRQSSGGHSTTHSNAPYETRTNETHGPVTVSNHHDTTPSIPPTSTNAHGGGGYSVHTPHTHPISRGDDSEAEESPVFIEPLPA</sequence>
<dbReference type="AlphaFoldDB" id="A0A166DR37"/>
<evidence type="ECO:0000313" key="3">
    <source>
        <dbReference type="Proteomes" id="UP000076532"/>
    </source>
</evidence>
<feature type="compositionally biased region" description="Pro residues" evidence="1">
    <location>
        <begin position="106"/>
        <end position="133"/>
    </location>
</feature>
<feature type="non-terminal residue" evidence="2">
    <location>
        <position position="417"/>
    </location>
</feature>
<feature type="region of interest" description="Disordered" evidence="1">
    <location>
        <begin position="278"/>
        <end position="417"/>
    </location>
</feature>
<feature type="compositionally biased region" description="Polar residues" evidence="1">
    <location>
        <begin position="328"/>
        <end position="350"/>
    </location>
</feature>
<feature type="region of interest" description="Disordered" evidence="1">
    <location>
        <begin position="1"/>
        <end position="153"/>
    </location>
</feature>
<keyword evidence="3" id="KW-1185">Reference proteome</keyword>
<feature type="compositionally biased region" description="Basic and acidic residues" evidence="1">
    <location>
        <begin position="43"/>
        <end position="65"/>
    </location>
</feature>
<feature type="compositionally biased region" description="Polar residues" evidence="1">
    <location>
        <begin position="67"/>
        <end position="88"/>
    </location>
</feature>
<proteinExistence type="predicted"/>
<dbReference type="EMBL" id="KV417610">
    <property type="protein sequence ID" value="KZP14984.1"/>
    <property type="molecule type" value="Genomic_DNA"/>
</dbReference>
<reference evidence="2 3" key="1">
    <citation type="journal article" date="2016" name="Mol. Biol. Evol.">
        <title>Comparative Genomics of Early-Diverging Mushroom-Forming Fungi Provides Insights into the Origins of Lignocellulose Decay Capabilities.</title>
        <authorList>
            <person name="Nagy L.G."/>
            <person name="Riley R."/>
            <person name="Tritt A."/>
            <person name="Adam C."/>
            <person name="Daum C."/>
            <person name="Floudas D."/>
            <person name="Sun H."/>
            <person name="Yadav J.S."/>
            <person name="Pangilinan J."/>
            <person name="Larsson K.H."/>
            <person name="Matsuura K."/>
            <person name="Barry K."/>
            <person name="Labutti K."/>
            <person name="Kuo R."/>
            <person name="Ohm R.A."/>
            <person name="Bhattacharya S.S."/>
            <person name="Shirouzu T."/>
            <person name="Yoshinaga Y."/>
            <person name="Martin F.M."/>
            <person name="Grigoriev I.V."/>
            <person name="Hibbett D.S."/>
        </authorList>
    </citation>
    <scope>NUCLEOTIDE SEQUENCE [LARGE SCALE GENOMIC DNA]</scope>
    <source>
        <strain evidence="2 3">CBS 109695</strain>
    </source>
</reference>
<protein>
    <submittedName>
        <fullName evidence="2">Uncharacterized protein</fullName>
    </submittedName>
</protein>
<gene>
    <name evidence="2" type="ORF">FIBSPDRAFT_1048498</name>
</gene>